<dbReference type="Proteomes" id="UP000663844">
    <property type="component" value="Unassembled WGS sequence"/>
</dbReference>
<evidence type="ECO:0000256" key="1">
    <source>
        <dbReference type="ARBA" id="ARBA00004167"/>
    </source>
</evidence>
<protein>
    <submittedName>
        <fullName evidence="12">Uncharacterized protein</fullName>
    </submittedName>
</protein>
<feature type="transmembrane region" description="Helical" evidence="9">
    <location>
        <begin position="1392"/>
        <end position="1415"/>
    </location>
</feature>
<gene>
    <name evidence="12" type="ORF">JYZ213_LOCUS17350</name>
    <name evidence="13" type="ORF">OXD698_LOCUS28670</name>
</gene>
<evidence type="ECO:0000313" key="13">
    <source>
        <dbReference type="EMBL" id="CAF3986055.1"/>
    </source>
</evidence>
<dbReference type="InterPro" id="IPR017452">
    <property type="entry name" value="GPCR_Rhodpsn_7TM"/>
</dbReference>
<feature type="domain" description="G-protein coupled receptors family 1 profile" evidence="11">
    <location>
        <begin position="1236"/>
        <end position="1461"/>
    </location>
</feature>
<dbReference type="Proteomes" id="UP000663845">
    <property type="component" value="Unassembled WGS sequence"/>
</dbReference>
<keyword evidence="6 7" id="KW-1015">Disulfide bond</keyword>
<dbReference type="Gene3D" id="1.20.1070.10">
    <property type="entry name" value="Rhodopsin 7-helix transmembrane proteins"/>
    <property type="match status" value="1"/>
</dbReference>
<dbReference type="SUPFAM" id="SSF57424">
    <property type="entry name" value="LDL receptor-like module"/>
    <property type="match status" value="2"/>
</dbReference>
<evidence type="ECO:0000256" key="7">
    <source>
        <dbReference type="PROSITE-ProRule" id="PRU00076"/>
    </source>
</evidence>
<evidence type="ECO:0000256" key="9">
    <source>
        <dbReference type="SAM" id="Phobius"/>
    </source>
</evidence>
<organism evidence="12 14">
    <name type="scientific">Adineta steineri</name>
    <dbReference type="NCBI Taxonomy" id="433720"/>
    <lineage>
        <taxon>Eukaryota</taxon>
        <taxon>Metazoa</taxon>
        <taxon>Spiralia</taxon>
        <taxon>Gnathifera</taxon>
        <taxon>Rotifera</taxon>
        <taxon>Eurotatoria</taxon>
        <taxon>Bdelloidea</taxon>
        <taxon>Adinetida</taxon>
        <taxon>Adinetidae</taxon>
        <taxon>Adineta</taxon>
    </lineage>
</organism>
<keyword evidence="4 9" id="KW-1133">Transmembrane helix</keyword>
<dbReference type="PROSITE" id="PS50026">
    <property type="entry name" value="EGF_3"/>
    <property type="match status" value="2"/>
</dbReference>
<dbReference type="GO" id="GO:0004930">
    <property type="term" value="F:G protein-coupled receptor activity"/>
    <property type="evidence" value="ECO:0007669"/>
    <property type="project" value="InterPro"/>
</dbReference>
<comment type="caution">
    <text evidence="7">Lacks conserved residue(s) required for the propagation of feature annotation.</text>
</comment>
<dbReference type="GO" id="GO:0005886">
    <property type="term" value="C:plasma membrane"/>
    <property type="evidence" value="ECO:0007669"/>
    <property type="project" value="TreeGrafter"/>
</dbReference>
<dbReference type="InterPro" id="IPR050685">
    <property type="entry name" value="LDLR"/>
</dbReference>
<comment type="caution">
    <text evidence="12">The sequence shown here is derived from an EMBL/GenBank/DDBJ whole genome shotgun (WGS) entry which is preliminary data.</text>
</comment>
<feature type="disulfide bond" evidence="8">
    <location>
        <begin position="537"/>
        <end position="555"/>
    </location>
</feature>
<evidence type="ECO:0000256" key="5">
    <source>
        <dbReference type="ARBA" id="ARBA00023136"/>
    </source>
</evidence>
<dbReference type="EMBL" id="CAJNOG010000162">
    <property type="protein sequence ID" value="CAF1026336.1"/>
    <property type="molecule type" value="Genomic_DNA"/>
</dbReference>
<dbReference type="SUPFAM" id="SSF81321">
    <property type="entry name" value="Family A G protein-coupled receptor-like"/>
    <property type="match status" value="1"/>
</dbReference>
<evidence type="ECO:0000256" key="8">
    <source>
        <dbReference type="PROSITE-ProRule" id="PRU00124"/>
    </source>
</evidence>
<keyword evidence="5 9" id="KW-0472">Membrane</keyword>
<keyword evidence="7" id="KW-0245">EGF-like domain</keyword>
<dbReference type="PROSITE" id="PS50068">
    <property type="entry name" value="LDLRA_2"/>
    <property type="match status" value="4"/>
</dbReference>
<accession>A0A814IRU5</accession>
<dbReference type="PANTHER" id="PTHR24270">
    <property type="entry name" value="LOW-DENSITY LIPOPROTEIN RECEPTOR-RELATED"/>
    <property type="match status" value="1"/>
</dbReference>
<evidence type="ECO:0000256" key="2">
    <source>
        <dbReference type="ARBA" id="ARBA00022692"/>
    </source>
</evidence>
<feature type="transmembrane region" description="Helical" evidence="9">
    <location>
        <begin position="1441"/>
        <end position="1465"/>
    </location>
</feature>
<dbReference type="Gene3D" id="4.10.400.10">
    <property type="entry name" value="Low-density Lipoprotein Receptor"/>
    <property type="match status" value="1"/>
</dbReference>
<dbReference type="Pfam" id="PF00001">
    <property type="entry name" value="7tm_1"/>
    <property type="match status" value="1"/>
</dbReference>
<feature type="transmembrane region" description="Helical" evidence="9">
    <location>
        <begin position="1224"/>
        <end position="1244"/>
    </location>
</feature>
<keyword evidence="3" id="KW-0677">Repeat</keyword>
<dbReference type="Pfam" id="PF00008">
    <property type="entry name" value="EGF"/>
    <property type="match status" value="1"/>
</dbReference>
<evidence type="ECO:0000256" key="6">
    <source>
        <dbReference type="ARBA" id="ARBA00023157"/>
    </source>
</evidence>
<dbReference type="SMART" id="SM00181">
    <property type="entry name" value="EGF"/>
    <property type="match status" value="4"/>
</dbReference>
<keyword evidence="2 9" id="KW-0812">Transmembrane</keyword>
<sequence length="1582" mass="182736">MYDCLYYYVNEDFFDYDDEFFIPVYQIILYCFRPLKEIKSDLSYFTNLRDTNFTFNQLKILDVSSHQLYLWSTPIDIIEQYEIYLQTNNSFGNKLFFNCTRPWFGPLCQYSFELETEYWSFSDLVETTFSYKDRGDYQSLGSSVIFTNLSCYEHLLCNRTESSSILCLDWREICDGKVDCINGNFDEQHCWQLEINECQEGEYRCHNGQCIPESFLQDNKFNPDCIDGTDEPVSREYPSECSTDPSMRCEDLTCRPSTHRHVDDTVCGDGQCSISGCANKRDILLKKAINESAVNISDQCRRAMICLTGIDECQTKIDITEHCRTIFQFPGMSVLFGHVKFIYSNNQSDDGKLYDIKLPKYVCYERRLCSFASSVSLNNYSACRRIDQFDLRLNLLDSWDELIWSLKNIFRTCAIIDGGYCEHSSHLFSCNSSVSKCISKHRLIDGIKNCFRNDDEQYTKSCSLDKGRHRFSCDNQCLSPILVRDGSFDCQEGEDEDLSKDIHTNEHICFQTICDGFTELDPPLLLDGQNHTDETECNSWKCNNIYTRCDGYWNCRNGEDEVNCFSSICPPHEHMCVSFETNNFTCLPIAKAGDNIIDCLGASDERHLCREAVPELPGFRFGCRSTKNEIKCYWNAKLCDGKSDCDRDDDEQYCTSGFALCSPEWVPFRTDVEWFLCNLTDSGKRTLIHLSLKNSRVHPTILESNHSIGSHNSIKKNSFVSKKIRSSTINNLKLAWRCNRGLSILVWSGSDNYEQKCLCPPSYYGDLCQYQNQRVSLTLKIHASYDWRTMFVILFTLIDEEKTINSYDQVEYIPFRDCGTKLNIYLLYSTRPKNISKNYSVQIDVFNKYPLKYRASWLFPITFSFLPVHRLIVQITIPAQTVESCSYDCGIHGQCVEYENTKQLFCQCNSGWSGSRCQYYQECHCSSDSHCIDSSICLCPLGKFGPFCYLKRFVCQPDSCMNDGTCLPTDPRISENTVTCACQNGFSGERCEHNDTRIDINFSEISIPNFIFIHYIEVFDQEEEKSHIRTTTLKRIRFDQDSVTIYRTKPFHLVFIEFDEYFYLAVLRPTYIQSNLISSQITPSRRCVPITQLFNDTFIQWHLLRRIKHYHIPCQEHPDLACFYDDNHICLCNLQFHANCFEFKHNMTYDCRGTNFCKNGAQCFIDDLFCPTESICDCSECYYGSQCQFSTNELGMSLDTILAYQIRKDIPIIRQAFIVKISSLITMIMFVVGVISGCLSIITFQAETSRDVGCGVYLLVSSIISLLTMAMFTYKFWSLILSQAGVITKQSYFLFNCNFNDFLLKTFLAIGDWLNACVTIERAVTVVKGIHFKKSLSKKFAKWIILFLFLCITMTSIQDPLHRHLVEDKEEQRTWCITKYSTAVRNFNSAMILFHFLAPFLLNFISALVIITALARTRLTTHTHLSYIQHLQNQLREQKHLLISPTILVILALPRLIISFLWGWVQVEKRNIDTRSKTLAATSAAAKPRKLTCYEALDRPTTENANLEANVKDMDTVHVADGVDHILSSSLDEVDRVLAQPISFRMGRTSRSSSISIGVRSTAVEMEDLMNYSQENIKIFHF</sequence>
<feature type="disulfide bond" evidence="7">
    <location>
        <begin position="908"/>
        <end position="917"/>
    </location>
</feature>
<dbReference type="PRINTS" id="PR00261">
    <property type="entry name" value="LDLRECEPTOR"/>
</dbReference>
<evidence type="ECO:0000256" key="4">
    <source>
        <dbReference type="ARBA" id="ARBA00022989"/>
    </source>
</evidence>
<comment type="subcellular location">
    <subcellularLocation>
        <location evidence="1">Membrane</location>
        <topology evidence="1">Single-pass membrane protein</topology>
    </subcellularLocation>
</comment>
<feature type="disulfide bond" evidence="8">
    <location>
        <begin position="639"/>
        <end position="654"/>
    </location>
</feature>
<dbReference type="SUPFAM" id="SSF57196">
    <property type="entry name" value="EGF/Laminin"/>
    <property type="match status" value="1"/>
</dbReference>
<dbReference type="PROSITE" id="PS50262">
    <property type="entry name" value="G_PROTEIN_RECEP_F1_2"/>
    <property type="match status" value="1"/>
</dbReference>
<dbReference type="InterPro" id="IPR000276">
    <property type="entry name" value="GPCR_Rhodpsn"/>
</dbReference>
<feature type="transmembrane region" description="Helical" evidence="9">
    <location>
        <begin position="1340"/>
        <end position="1357"/>
    </location>
</feature>
<dbReference type="SMART" id="SM00192">
    <property type="entry name" value="LDLa"/>
    <property type="match status" value="7"/>
</dbReference>
<dbReference type="PROSITE" id="PS00022">
    <property type="entry name" value="EGF_1"/>
    <property type="match status" value="4"/>
</dbReference>
<dbReference type="Pfam" id="PF00057">
    <property type="entry name" value="Ldl_recept_a"/>
    <property type="match status" value="1"/>
</dbReference>
<feature type="domain" description="EGF-like" evidence="10">
    <location>
        <begin position="881"/>
        <end position="918"/>
    </location>
</feature>
<feature type="disulfide bond" evidence="8">
    <location>
        <begin position="198"/>
        <end position="210"/>
    </location>
</feature>
<feature type="disulfide bond" evidence="7">
    <location>
        <begin position="885"/>
        <end position="895"/>
    </location>
</feature>
<proteinExistence type="predicted"/>
<feature type="disulfide bond" evidence="7">
    <location>
        <begin position="889"/>
        <end position="906"/>
    </location>
</feature>
<dbReference type="CDD" id="cd00112">
    <property type="entry name" value="LDLa"/>
    <property type="match status" value="1"/>
</dbReference>
<dbReference type="InterPro" id="IPR000742">
    <property type="entry name" value="EGF"/>
</dbReference>
<dbReference type="InterPro" id="IPR002172">
    <property type="entry name" value="LDrepeatLR_classA_rpt"/>
</dbReference>
<evidence type="ECO:0000313" key="12">
    <source>
        <dbReference type="EMBL" id="CAF1026336.1"/>
    </source>
</evidence>
<feature type="transmembrane region" description="Helical" evidence="9">
    <location>
        <begin position="1256"/>
        <end position="1277"/>
    </location>
</feature>
<evidence type="ECO:0000259" key="11">
    <source>
        <dbReference type="PROSITE" id="PS50262"/>
    </source>
</evidence>
<dbReference type="InterPro" id="IPR036055">
    <property type="entry name" value="LDL_receptor-like_sf"/>
</dbReference>
<dbReference type="Gene3D" id="2.10.25.10">
    <property type="entry name" value="Laminin"/>
    <property type="match status" value="1"/>
</dbReference>
<dbReference type="PROSITE" id="PS01186">
    <property type="entry name" value="EGF_2"/>
    <property type="match status" value="2"/>
</dbReference>
<feature type="domain" description="EGF-like" evidence="10">
    <location>
        <begin position="951"/>
        <end position="992"/>
    </location>
</feature>
<evidence type="ECO:0000259" key="10">
    <source>
        <dbReference type="PROSITE" id="PS50026"/>
    </source>
</evidence>
<dbReference type="GO" id="GO:0016192">
    <property type="term" value="P:vesicle-mediated transport"/>
    <property type="evidence" value="ECO:0007669"/>
    <property type="project" value="UniProtKB-ARBA"/>
</dbReference>
<name>A0A814IRU5_9BILA</name>
<evidence type="ECO:0000256" key="3">
    <source>
        <dbReference type="ARBA" id="ARBA00022737"/>
    </source>
</evidence>
<reference evidence="12" key="1">
    <citation type="submission" date="2021-02" db="EMBL/GenBank/DDBJ databases">
        <authorList>
            <person name="Nowell W R."/>
        </authorList>
    </citation>
    <scope>NUCLEOTIDE SEQUENCE</scope>
</reference>
<dbReference type="EMBL" id="CAJOAZ010003118">
    <property type="protein sequence ID" value="CAF3986055.1"/>
    <property type="molecule type" value="Genomic_DNA"/>
</dbReference>
<feature type="disulfide bond" evidence="8">
    <location>
        <begin position="549"/>
        <end position="564"/>
    </location>
</feature>
<evidence type="ECO:0000313" key="14">
    <source>
        <dbReference type="Proteomes" id="UP000663845"/>
    </source>
</evidence>
<feature type="disulfide bond" evidence="7">
    <location>
        <begin position="982"/>
        <end position="991"/>
    </location>
</feature>